<keyword evidence="6" id="KW-0479">Metal-binding</keyword>
<evidence type="ECO:0000256" key="10">
    <source>
        <dbReference type="ARBA" id="ARBA00022989"/>
    </source>
</evidence>
<evidence type="ECO:0000256" key="13">
    <source>
        <dbReference type="SAM" id="MobiDB-lite"/>
    </source>
</evidence>
<evidence type="ECO:0000256" key="7">
    <source>
        <dbReference type="ARBA" id="ARBA00022771"/>
    </source>
</evidence>
<dbReference type="OrthoDB" id="8062037at2759"/>
<dbReference type="InterPro" id="IPR001841">
    <property type="entry name" value="Znf_RING"/>
</dbReference>
<reference evidence="16 17" key="1">
    <citation type="journal article" date="2015" name="Front. Microbiol.">
        <title>Genome sequence of the plant growth promoting endophytic yeast Rhodotorula graminis WP1.</title>
        <authorList>
            <person name="Firrincieli A."/>
            <person name="Otillar R."/>
            <person name="Salamov A."/>
            <person name="Schmutz J."/>
            <person name="Khan Z."/>
            <person name="Redman R.S."/>
            <person name="Fleck N.D."/>
            <person name="Lindquist E."/>
            <person name="Grigoriev I.V."/>
            <person name="Doty S.L."/>
        </authorList>
    </citation>
    <scope>NUCLEOTIDE SEQUENCE [LARGE SCALE GENOMIC DNA]</scope>
    <source>
        <strain evidence="16 17">WP1</strain>
    </source>
</reference>
<feature type="transmembrane region" description="Helical" evidence="14">
    <location>
        <begin position="90"/>
        <end position="112"/>
    </location>
</feature>
<evidence type="ECO:0000259" key="15">
    <source>
        <dbReference type="PROSITE" id="PS50089"/>
    </source>
</evidence>
<feature type="compositionally biased region" description="Pro residues" evidence="13">
    <location>
        <begin position="299"/>
        <end position="320"/>
    </location>
</feature>
<evidence type="ECO:0000256" key="2">
    <source>
        <dbReference type="ARBA" id="ARBA00004141"/>
    </source>
</evidence>
<dbReference type="InterPro" id="IPR013083">
    <property type="entry name" value="Znf_RING/FYVE/PHD"/>
</dbReference>
<dbReference type="RefSeq" id="XP_018268203.1">
    <property type="nucleotide sequence ID" value="XM_018418117.1"/>
</dbReference>
<feature type="transmembrane region" description="Helical" evidence="14">
    <location>
        <begin position="124"/>
        <end position="141"/>
    </location>
</feature>
<evidence type="ECO:0000256" key="12">
    <source>
        <dbReference type="PROSITE-ProRule" id="PRU00175"/>
    </source>
</evidence>
<sequence length="474" mass="50762">MASAPPQLTRTSSEPPTLPPLALSPPSSPVLTSSPHTFPPRQDDVDYDGNEIGVAMGGDTVPPAATVRLSVLRRMWAATGELQGLRRARLAFFGIVGLAQVVAFTVICATSYHDQCDVPLGPYLVMVIVRIVCAFPPYFWLTISPPRPDRRNPDAVRAALAQSRHVGSLAVDYRVRRLADLISIYSVVVFVAGNWWVISSTSCPADSPTLYRGAVAALVFSWLYVAEILVWATLVIFFLPFLLIGVRWFGMGQKKNEVGPLKKEDVASLPQRVFLGIIPDEGPPPSAASASPALADPASPTPSPATPNPPPSPSPAPPAAPRRQFWRLWRRRAKSRPSDRAAGSGAQSSGSAGVADGERAPLPEGVEGLRLPESQAACAICLCEYEPPPLLSSPEAATWQPERLILLPCAHTFHTECLGDWLAVSGRCPLCQRDLHAPKKRGRQALRRGGGGGSDGDVREVASEIGAPTADERV</sequence>
<protein>
    <recommendedName>
        <fullName evidence="3">RING-type E3 ubiquitin transferase</fullName>
        <ecNumber evidence="3">2.3.2.27</ecNumber>
    </recommendedName>
</protein>
<dbReference type="EMBL" id="KQ474088">
    <property type="protein sequence ID" value="KPV72154.1"/>
    <property type="molecule type" value="Genomic_DNA"/>
</dbReference>
<dbReference type="UniPathway" id="UPA00143"/>
<evidence type="ECO:0000256" key="1">
    <source>
        <dbReference type="ARBA" id="ARBA00000900"/>
    </source>
</evidence>
<keyword evidence="7 12" id="KW-0863">Zinc-finger</keyword>
<dbReference type="SMART" id="SM00184">
    <property type="entry name" value="RING"/>
    <property type="match status" value="1"/>
</dbReference>
<dbReference type="GO" id="GO:0008270">
    <property type="term" value="F:zinc ion binding"/>
    <property type="evidence" value="ECO:0007669"/>
    <property type="project" value="UniProtKB-KW"/>
</dbReference>
<evidence type="ECO:0000256" key="11">
    <source>
        <dbReference type="ARBA" id="ARBA00023136"/>
    </source>
</evidence>
<organism evidence="16 17">
    <name type="scientific">Rhodotorula graminis (strain WP1)</name>
    <dbReference type="NCBI Taxonomy" id="578459"/>
    <lineage>
        <taxon>Eukaryota</taxon>
        <taxon>Fungi</taxon>
        <taxon>Dikarya</taxon>
        <taxon>Basidiomycota</taxon>
        <taxon>Pucciniomycotina</taxon>
        <taxon>Microbotryomycetes</taxon>
        <taxon>Sporidiobolales</taxon>
        <taxon>Sporidiobolaceae</taxon>
        <taxon>Rhodotorula</taxon>
    </lineage>
</organism>
<keyword evidence="4" id="KW-0808">Transferase</keyword>
<feature type="compositionally biased region" description="Pro residues" evidence="13">
    <location>
        <begin position="16"/>
        <end position="28"/>
    </location>
</feature>
<keyword evidence="9" id="KW-0862">Zinc</keyword>
<comment type="catalytic activity">
    <reaction evidence="1">
        <text>S-ubiquitinyl-[E2 ubiquitin-conjugating enzyme]-L-cysteine + [acceptor protein]-L-lysine = [E2 ubiquitin-conjugating enzyme]-L-cysteine + N(6)-ubiquitinyl-[acceptor protein]-L-lysine.</text>
        <dbReference type="EC" id="2.3.2.27"/>
    </reaction>
</comment>
<dbReference type="AlphaFoldDB" id="A0A0P9GXJ8"/>
<comment type="subcellular location">
    <subcellularLocation>
        <location evidence="2">Membrane</location>
        <topology evidence="2">Multi-pass membrane protein</topology>
    </subcellularLocation>
</comment>
<keyword evidence="11 14" id="KW-0472">Membrane</keyword>
<feature type="compositionally biased region" description="Low complexity" evidence="13">
    <location>
        <begin position="340"/>
        <end position="355"/>
    </location>
</feature>
<evidence type="ECO:0000313" key="17">
    <source>
        <dbReference type="Proteomes" id="UP000053890"/>
    </source>
</evidence>
<name>A0A0P9GXJ8_RHOGW</name>
<evidence type="ECO:0000256" key="4">
    <source>
        <dbReference type="ARBA" id="ARBA00022679"/>
    </source>
</evidence>
<accession>A0A0P9GXJ8</accession>
<feature type="compositionally biased region" description="Low complexity" evidence="13">
    <location>
        <begin position="287"/>
        <end position="298"/>
    </location>
</feature>
<feature type="transmembrane region" description="Helical" evidence="14">
    <location>
        <begin position="178"/>
        <end position="198"/>
    </location>
</feature>
<feature type="region of interest" description="Disordered" evidence="13">
    <location>
        <begin position="284"/>
        <end position="320"/>
    </location>
</feature>
<keyword evidence="5 14" id="KW-0812">Transmembrane</keyword>
<dbReference type="Proteomes" id="UP000053890">
    <property type="component" value="Unassembled WGS sequence"/>
</dbReference>
<dbReference type="STRING" id="578459.A0A0P9GXJ8"/>
<dbReference type="Gene3D" id="3.30.40.10">
    <property type="entry name" value="Zinc/RING finger domain, C3HC4 (zinc finger)"/>
    <property type="match status" value="1"/>
</dbReference>
<dbReference type="GO" id="GO:0061630">
    <property type="term" value="F:ubiquitin protein ligase activity"/>
    <property type="evidence" value="ECO:0007669"/>
    <property type="project" value="UniProtKB-EC"/>
</dbReference>
<dbReference type="EC" id="2.3.2.27" evidence="3"/>
<evidence type="ECO:0000256" key="5">
    <source>
        <dbReference type="ARBA" id="ARBA00022692"/>
    </source>
</evidence>
<feature type="transmembrane region" description="Helical" evidence="14">
    <location>
        <begin position="218"/>
        <end position="246"/>
    </location>
</feature>
<evidence type="ECO:0000313" key="16">
    <source>
        <dbReference type="EMBL" id="KPV72154.1"/>
    </source>
</evidence>
<feature type="region of interest" description="Disordered" evidence="13">
    <location>
        <begin position="439"/>
        <end position="474"/>
    </location>
</feature>
<evidence type="ECO:0000256" key="3">
    <source>
        <dbReference type="ARBA" id="ARBA00012483"/>
    </source>
</evidence>
<dbReference type="GO" id="GO:0016020">
    <property type="term" value="C:membrane"/>
    <property type="evidence" value="ECO:0007669"/>
    <property type="project" value="UniProtKB-SubCell"/>
</dbReference>
<keyword evidence="10 14" id="KW-1133">Transmembrane helix</keyword>
<dbReference type="SUPFAM" id="SSF57850">
    <property type="entry name" value="RING/U-box"/>
    <property type="match status" value="1"/>
</dbReference>
<evidence type="ECO:0000256" key="14">
    <source>
        <dbReference type="SAM" id="Phobius"/>
    </source>
</evidence>
<feature type="domain" description="RING-type" evidence="15">
    <location>
        <begin position="378"/>
        <end position="432"/>
    </location>
</feature>
<feature type="region of interest" description="Disordered" evidence="13">
    <location>
        <begin position="1"/>
        <end position="45"/>
    </location>
</feature>
<dbReference type="GeneID" id="28978565"/>
<dbReference type="Pfam" id="PF13639">
    <property type="entry name" value="zf-RING_2"/>
    <property type="match status" value="1"/>
</dbReference>
<evidence type="ECO:0000256" key="8">
    <source>
        <dbReference type="ARBA" id="ARBA00022786"/>
    </source>
</evidence>
<proteinExistence type="predicted"/>
<gene>
    <name evidence="16" type="ORF">RHOBADRAFT_55988</name>
</gene>
<dbReference type="GO" id="GO:0016567">
    <property type="term" value="P:protein ubiquitination"/>
    <property type="evidence" value="ECO:0007669"/>
    <property type="project" value="UniProtKB-UniPathway"/>
</dbReference>
<evidence type="ECO:0000256" key="6">
    <source>
        <dbReference type="ARBA" id="ARBA00022723"/>
    </source>
</evidence>
<keyword evidence="8" id="KW-0833">Ubl conjugation pathway</keyword>
<keyword evidence="17" id="KW-1185">Reference proteome</keyword>
<evidence type="ECO:0000256" key="9">
    <source>
        <dbReference type="ARBA" id="ARBA00022833"/>
    </source>
</evidence>
<feature type="region of interest" description="Disordered" evidence="13">
    <location>
        <begin position="335"/>
        <end position="365"/>
    </location>
</feature>
<dbReference type="OMA" id="IWISVEL"/>
<dbReference type="PANTHER" id="PTHR45977">
    <property type="entry name" value="TARGET OF ERK KINASE MPK-1"/>
    <property type="match status" value="1"/>
</dbReference>
<dbReference type="PROSITE" id="PS50089">
    <property type="entry name" value="ZF_RING_2"/>
    <property type="match status" value="1"/>
</dbReference>